<name>A0A5M3PWF2_9GAMM</name>
<sequence>MRRKKKIQNEKQVLTAAPAAPYSGMSDQLPRVLTKNAKTAANIEKPVRLEIPIPTAVLSDRV</sequence>
<accession>A0A5M3PWF2</accession>
<gene>
    <name evidence="1" type="ORF">MSSD14B_08250</name>
</gene>
<comment type="caution">
    <text evidence="1">The sequence shown here is derived from an EMBL/GenBank/DDBJ whole genome shotgun (WGS) entry which is preliminary data.</text>
</comment>
<evidence type="ECO:0000313" key="2">
    <source>
        <dbReference type="Proteomes" id="UP000387223"/>
    </source>
</evidence>
<reference evidence="1 2" key="1">
    <citation type="journal article" date="2019" name="J. Gen. Appl. Microbiol.">
        <title>Aerobic degradation of cis-dichloroethene by the marine bacterium Marinobacter salsuginis strain 5N-3.</title>
        <authorList>
            <person name="Inoue Y."/>
            <person name="Fukunaga Y."/>
            <person name="Katsumata H."/>
            <person name="Ohji S."/>
            <person name="Hosoyama A."/>
            <person name="Mori K."/>
            <person name="Ando K."/>
        </authorList>
    </citation>
    <scope>NUCLEOTIDE SEQUENCE [LARGE SCALE GENOMIC DNA]</scope>
    <source>
        <strain evidence="1 2">NBRC 109114</strain>
    </source>
</reference>
<organism evidence="1 2">
    <name type="scientific">Marinobacter salsuginis</name>
    <dbReference type="NCBI Taxonomy" id="418719"/>
    <lineage>
        <taxon>Bacteria</taxon>
        <taxon>Pseudomonadati</taxon>
        <taxon>Pseudomonadota</taxon>
        <taxon>Gammaproteobacteria</taxon>
        <taxon>Pseudomonadales</taxon>
        <taxon>Marinobacteraceae</taxon>
        <taxon>Marinobacter</taxon>
    </lineage>
</organism>
<dbReference type="AlphaFoldDB" id="A0A5M3PWF2"/>
<evidence type="ECO:0000313" key="1">
    <source>
        <dbReference type="EMBL" id="GBO87157.1"/>
    </source>
</evidence>
<proteinExistence type="predicted"/>
<dbReference type="Proteomes" id="UP000387223">
    <property type="component" value="Unassembled WGS sequence"/>
</dbReference>
<dbReference type="EMBL" id="BGZI01000003">
    <property type="protein sequence ID" value="GBO87157.1"/>
    <property type="molecule type" value="Genomic_DNA"/>
</dbReference>
<protein>
    <submittedName>
        <fullName evidence="1">Uncharacterized protein</fullName>
    </submittedName>
</protein>